<organism evidence="8 9">
    <name type="scientific">Frondihabitans peucedani</name>
    <dbReference type="NCBI Taxonomy" id="598626"/>
    <lineage>
        <taxon>Bacteria</taxon>
        <taxon>Bacillati</taxon>
        <taxon>Actinomycetota</taxon>
        <taxon>Actinomycetes</taxon>
        <taxon>Micrococcales</taxon>
        <taxon>Microbacteriaceae</taxon>
        <taxon>Frondihabitans</taxon>
    </lineage>
</organism>
<dbReference type="Proteomes" id="UP001501594">
    <property type="component" value="Unassembled WGS sequence"/>
</dbReference>
<keyword evidence="4 6" id="KW-1133">Transmembrane helix</keyword>
<dbReference type="EMBL" id="BAABAU010000004">
    <property type="protein sequence ID" value="GAA4267079.1"/>
    <property type="molecule type" value="Genomic_DNA"/>
</dbReference>
<evidence type="ECO:0000256" key="1">
    <source>
        <dbReference type="ARBA" id="ARBA00004651"/>
    </source>
</evidence>
<sequence length="811" mass="86949">MTAPTDQEPRRITTRRDGWVTHVVDAARQQPLSLAVAVVVAIYPGPLTERILAALAAVVLIGVAERRLGWVRALIAAGAGVVAAGTAAAVTTFAAQRIDADWATDLATHPTFAPLTPSLAALMAASAVVGPLWRRRIRLLGFAAIIALVLYDGRASSIDALLGALAGLLVGRLLREGGAAPVAWARSSRHEARILLSGVVALTAVGPLITLSAHAPVGLLAPLGGLFRDRYAVSRAALERCATRPLFPAQPPLSETCLRDSALAGAHGPGTIALSVLPLVTLLIAAALIRRGSRLAVLVAIGVDLLLGILALVYYAVLPLAVDPETGVRPDRFRVLVVHGLSIAAPLAVALLLLVFLRHFAVETPKRVRRAFAATIVAGFVVLLAVYLLVALSYSDDFRPRGQVTRLILLAPQRFVPVGFIGPEHLGPVPMGGLARVAFDSVGALFWLLLAVALLVAARRAERLETSGDDRARVRAILRRGSAGSLSHLATWPGNAYWFTPDGLAAVAYRRVGTTAITLGDPLGDPDRRPEVVALFASWCDDEGLTPVFYSVSADLRGAFDRIGWTSIQVAEETTIRPREFRMQGKKWQDIRSSINRAAANGVRAEWTRFAELPPAILRQIEEISEAWVADKALPEMGFTLGSVEEMDDPDVRLMLAVDGDGRVLAVTSWLPTWRDGVVVGWTLDFMRRAPETMNGVMEFLIASTALRAQADGIEFVSLSAAPLATQVPASASPSQTERLLTFLSRTLEPSYGFRSLLTFKLKFQPELEPLLMAYPDPLQLPVIGTALARAYMPTLSPRRIPSLLRRGGQG</sequence>
<keyword evidence="2" id="KW-1003">Cell membrane</keyword>
<name>A0ABP8E4E2_9MICO</name>
<reference evidence="9" key="1">
    <citation type="journal article" date="2019" name="Int. J. Syst. Evol. Microbiol.">
        <title>The Global Catalogue of Microorganisms (GCM) 10K type strain sequencing project: providing services to taxonomists for standard genome sequencing and annotation.</title>
        <authorList>
            <consortium name="The Broad Institute Genomics Platform"/>
            <consortium name="The Broad Institute Genome Sequencing Center for Infectious Disease"/>
            <person name="Wu L."/>
            <person name="Ma J."/>
        </authorList>
    </citation>
    <scope>NUCLEOTIDE SEQUENCE [LARGE SCALE GENOMIC DNA]</scope>
    <source>
        <strain evidence="9">JCM 17442</strain>
    </source>
</reference>
<feature type="domain" description="Phosphatidylglycerol lysyltransferase C-terminal" evidence="7">
    <location>
        <begin position="476"/>
        <end position="775"/>
    </location>
</feature>
<evidence type="ECO:0000259" key="7">
    <source>
        <dbReference type="Pfam" id="PF09924"/>
    </source>
</evidence>
<gene>
    <name evidence="8" type="ORF">GCM10022256_26910</name>
</gene>
<dbReference type="SUPFAM" id="SSF55729">
    <property type="entry name" value="Acyl-CoA N-acyltransferases (Nat)"/>
    <property type="match status" value="1"/>
</dbReference>
<feature type="transmembrane region" description="Helical" evidence="6">
    <location>
        <begin position="372"/>
        <end position="394"/>
    </location>
</feature>
<dbReference type="PANTHER" id="PTHR34697:SF2">
    <property type="entry name" value="PHOSPHATIDYLGLYCEROL LYSYLTRANSFERASE"/>
    <property type="match status" value="1"/>
</dbReference>
<dbReference type="InterPro" id="IPR016181">
    <property type="entry name" value="Acyl_CoA_acyltransferase"/>
</dbReference>
<feature type="transmembrane region" description="Helical" evidence="6">
    <location>
        <begin position="296"/>
        <end position="317"/>
    </location>
</feature>
<dbReference type="PANTHER" id="PTHR34697">
    <property type="entry name" value="PHOSPHATIDYLGLYCEROL LYSYLTRANSFERASE"/>
    <property type="match status" value="1"/>
</dbReference>
<feature type="transmembrane region" description="Helical" evidence="6">
    <location>
        <begin position="73"/>
        <end position="95"/>
    </location>
</feature>
<accession>A0ABP8E4E2</accession>
<feature type="transmembrane region" description="Helical" evidence="6">
    <location>
        <begin position="194"/>
        <end position="215"/>
    </location>
</feature>
<feature type="transmembrane region" description="Helical" evidence="6">
    <location>
        <begin position="437"/>
        <end position="458"/>
    </location>
</feature>
<comment type="caution">
    <text evidence="8">The sequence shown here is derived from an EMBL/GenBank/DDBJ whole genome shotgun (WGS) entry which is preliminary data.</text>
</comment>
<keyword evidence="9" id="KW-1185">Reference proteome</keyword>
<evidence type="ECO:0000256" key="2">
    <source>
        <dbReference type="ARBA" id="ARBA00022475"/>
    </source>
</evidence>
<protein>
    <submittedName>
        <fullName evidence="8">DUF2156 domain-containing protein</fullName>
    </submittedName>
</protein>
<feature type="transmembrane region" description="Helical" evidence="6">
    <location>
        <begin position="270"/>
        <end position="289"/>
    </location>
</feature>
<evidence type="ECO:0000256" key="6">
    <source>
        <dbReference type="SAM" id="Phobius"/>
    </source>
</evidence>
<dbReference type="Pfam" id="PF09924">
    <property type="entry name" value="LPG_synthase_C"/>
    <property type="match status" value="1"/>
</dbReference>
<keyword evidence="3 6" id="KW-0812">Transmembrane</keyword>
<proteinExistence type="predicted"/>
<keyword evidence="5 6" id="KW-0472">Membrane</keyword>
<evidence type="ECO:0000313" key="8">
    <source>
        <dbReference type="EMBL" id="GAA4267079.1"/>
    </source>
</evidence>
<feature type="transmembrane region" description="Helical" evidence="6">
    <location>
        <begin position="337"/>
        <end position="360"/>
    </location>
</feature>
<dbReference type="RefSeq" id="WP_344797061.1">
    <property type="nucleotide sequence ID" value="NZ_BAABAU010000004.1"/>
</dbReference>
<evidence type="ECO:0000256" key="4">
    <source>
        <dbReference type="ARBA" id="ARBA00022989"/>
    </source>
</evidence>
<feature type="transmembrane region" description="Helical" evidence="6">
    <location>
        <begin position="107"/>
        <end position="129"/>
    </location>
</feature>
<dbReference type="InterPro" id="IPR051211">
    <property type="entry name" value="PG_lysyltransferase"/>
</dbReference>
<dbReference type="InterPro" id="IPR024320">
    <property type="entry name" value="LPG_synthase_C"/>
</dbReference>
<evidence type="ECO:0000256" key="3">
    <source>
        <dbReference type="ARBA" id="ARBA00022692"/>
    </source>
</evidence>
<evidence type="ECO:0000256" key="5">
    <source>
        <dbReference type="ARBA" id="ARBA00023136"/>
    </source>
</evidence>
<evidence type="ECO:0000313" key="9">
    <source>
        <dbReference type="Proteomes" id="UP001501594"/>
    </source>
</evidence>
<comment type="subcellular location">
    <subcellularLocation>
        <location evidence="1">Cell membrane</location>
        <topology evidence="1">Multi-pass membrane protein</topology>
    </subcellularLocation>
</comment>